<sequence>MAAFFEKNITSFYHYSIRRYCFFGKTVFAKINNTISQKNKCFLLGLKVYESPESDGHIAQGIPSSFDNPINLGIRKSLPKISVIVDLSDETVFPESTFDALAKQTYKNFDLIVAGNVSSKQITEKLDRFVQENTDIPVNTSKTIESGIEESSGEYIAFCMAEDKWTRDHLEKKVNLIISHENPVIIVNDVKIGGSDEYRVYIQQIINDDKKYFKNKINRIPDELWRANPAVVNPSCCMVKKEAFAGCDLNGYTHHILWYQWLWRQLCSKNNVFYIAEKLTSSKITEEKIKKRSISSVYIDFQLIKGDYLLGYKNKIPVLFPENACKVVQTYEKIKINKKRLAVFASFNREGVVDDYVVYFLRELKKVVDGIVFVTDNPVFPGELDKIQHYIIHAHCERHNEYDFGSYKRGYRYLLENKMLGNVEELVFCNDSCYGPVFPFENMFSAMKSGNRHIDFWGISQSNEIKNHIQSFFYVFKSHVFTNECFDAFLSSVKKESDVCGVILNYEVKFTEYLKNRGFSYDTYVHYDLTHNANISKIFQDKCPLIKLKMLSGAHNKSRRTRERLVSEIEKVNPELYEIVKESVF</sequence>
<evidence type="ECO:0000313" key="3">
    <source>
        <dbReference type="Proteomes" id="UP000003973"/>
    </source>
</evidence>
<dbReference type="eggNOG" id="COG1216">
    <property type="taxonomic scope" value="Bacteria"/>
</dbReference>
<evidence type="ECO:0000313" key="2">
    <source>
        <dbReference type="EMBL" id="EEO27323.2"/>
    </source>
</evidence>
<accession>C3X287</accession>
<dbReference type="Pfam" id="PF00535">
    <property type="entry name" value="Glycos_transf_2"/>
    <property type="match status" value="1"/>
</dbReference>
<dbReference type="InterPro" id="IPR007739">
    <property type="entry name" value="RgpF"/>
</dbReference>
<evidence type="ECO:0000259" key="1">
    <source>
        <dbReference type="Pfam" id="PF00535"/>
    </source>
</evidence>
<dbReference type="InterPro" id="IPR001173">
    <property type="entry name" value="Glyco_trans_2-like"/>
</dbReference>
<dbReference type="Pfam" id="PF05045">
    <property type="entry name" value="RgpF"/>
    <property type="match status" value="1"/>
</dbReference>
<dbReference type="eggNOG" id="COG3754">
    <property type="taxonomic scope" value="Bacteria"/>
</dbReference>
<feature type="domain" description="Glycosyltransferase 2-like" evidence="1">
    <location>
        <begin position="96"/>
        <end position="244"/>
    </location>
</feature>
<gene>
    <name evidence="2" type="ORF">OFAG_00476</name>
</gene>
<comment type="caution">
    <text evidence="2">The sequence shown here is derived from an EMBL/GenBank/DDBJ whole genome shotgun (WGS) entry which is preliminary data.</text>
</comment>
<dbReference type="SUPFAM" id="SSF53448">
    <property type="entry name" value="Nucleotide-diphospho-sugar transferases"/>
    <property type="match status" value="1"/>
</dbReference>
<name>C3X287_9BURK</name>
<dbReference type="CDD" id="cd00761">
    <property type="entry name" value="Glyco_tranf_GTA_type"/>
    <property type="match status" value="1"/>
</dbReference>
<protein>
    <recommendedName>
        <fullName evidence="1">Glycosyltransferase 2-like domain-containing protein</fullName>
    </recommendedName>
</protein>
<keyword evidence="3" id="KW-1185">Reference proteome</keyword>
<dbReference type="EMBL" id="ACDP02000027">
    <property type="protein sequence ID" value="EEO27323.2"/>
    <property type="molecule type" value="Genomic_DNA"/>
</dbReference>
<reference evidence="2" key="1">
    <citation type="submission" date="2011-10" db="EMBL/GenBank/DDBJ databases">
        <title>The Genome Sequence of Oxalobacter formigenes HOxBLS.</title>
        <authorList>
            <consortium name="The Broad Institute Genome Sequencing Platform"/>
            <person name="Earl A."/>
            <person name="Ward D."/>
            <person name="Feldgarden M."/>
            <person name="Gevers D."/>
            <person name="Allison M.J."/>
            <person name="Humphrey S."/>
            <person name="Young S.K."/>
            <person name="Zeng Q."/>
            <person name="Gargeya S."/>
            <person name="Fitzgerald M."/>
            <person name="Haas B."/>
            <person name="Abouelleil A."/>
            <person name="Alvarado L."/>
            <person name="Arachchi H.M."/>
            <person name="Berlin A."/>
            <person name="Brown A."/>
            <person name="Chapman S.B."/>
            <person name="Chen Z."/>
            <person name="Dunbar C."/>
            <person name="Freedman E."/>
            <person name="Gearin G."/>
            <person name="Goldberg J."/>
            <person name="Griggs A."/>
            <person name="Gujja S."/>
            <person name="Heiman D."/>
            <person name="Howarth C."/>
            <person name="Larson L."/>
            <person name="Lui A."/>
            <person name="MacDonald P.J.P."/>
            <person name="Montmayeur A."/>
            <person name="Murphy C."/>
            <person name="Neiman D."/>
            <person name="Pearson M."/>
            <person name="Priest M."/>
            <person name="Roberts A."/>
            <person name="Saif S."/>
            <person name="Shea T."/>
            <person name="Shenoy N."/>
            <person name="Sisk P."/>
            <person name="Stolte C."/>
            <person name="Sykes S."/>
            <person name="Wortman J."/>
            <person name="Nusbaum C."/>
            <person name="Birren B."/>
        </authorList>
    </citation>
    <scope>NUCLEOTIDE SEQUENCE [LARGE SCALE GENOMIC DNA]</scope>
    <source>
        <strain evidence="2">HOxBLS</strain>
    </source>
</reference>
<dbReference type="Proteomes" id="UP000003973">
    <property type="component" value="Unassembled WGS sequence"/>
</dbReference>
<dbReference type="Gene3D" id="3.90.550.10">
    <property type="entry name" value="Spore Coat Polysaccharide Biosynthesis Protein SpsA, Chain A"/>
    <property type="match status" value="1"/>
</dbReference>
<dbReference type="InterPro" id="IPR029044">
    <property type="entry name" value="Nucleotide-diphossugar_trans"/>
</dbReference>
<dbReference type="AlphaFoldDB" id="C3X287"/>
<proteinExistence type="predicted"/>
<dbReference type="HOGENOM" id="CLU_466067_0_0_4"/>
<organism evidence="2 3">
    <name type="scientific">Oxalobacter paraformigenes</name>
    <dbReference type="NCBI Taxonomy" id="556268"/>
    <lineage>
        <taxon>Bacteria</taxon>
        <taxon>Pseudomonadati</taxon>
        <taxon>Pseudomonadota</taxon>
        <taxon>Betaproteobacteria</taxon>
        <taxon>Burkholderiales</taxon>
        <taxon>Oxalobacteraceae</taxon>
        <taxon>Oxalobacter</taxon>
    </lineage>
</organism>